<evidence type="ECO:0000313" key="4">
    <source>
        <dbReference type="EMBL" id="OWK41251.1"/>
    </source>
</evidence>
<dbReference type="Proteomes" id="UP000214646">
    <property type="component" value="Unassembled WGS sequence"/>
</dbReference>
<dbReference type="PROSITE" id="PS51737">
    <property type="entry name" value="RECOMBINASE_DNA_BIND"/>
    <property type="match status" value="1"/>
</dbReference>
<dbReference type="InterPro" id="IPR050639">
    <property type="entry name" value="SSR_resolvase"/>
</dbReference>
<evidence type="ECO:0000256" key="1">
    <source>
        <dbReference type="SAM" id="MobiDB-lite"/>
    </source>
</evidence>
<evidence type="ECO:0000259" key="2">
    <source>
        <dbReference type="PROSITE" id="PS51736"/>
    </source>
</evidence>
<gene>
    <name evidence="4" type="ORF">FRUB_04614</name>
</gene>
<feature type="region of interest" description="Disordered" evidence="1">
    <location>
        <begin position="215"/>
        <end position="282"/>
    </location>
</feature>
<dbReference type="GO" id="GO:0003677">
    <property type="term" value="F:DNA binding"/>
    <property type="evidence" value="ECO:0007669"/>
    <property type="project" value="InterPro"/>
</dbReference>
<dbReference type="InterPro" id="IPR006119">
    <property type="entry name" value="Resolv_N"/>
</dbReference>
<protein>
    <submittedName>
        <fullName evidence="4">Transposase</fullName>
    </submittedName>
</protein>
<dbReference type="PANTHER" id="PTHR30461:SF23">
    <property type="entry name" value="DNA RECOMBINASE-RELATED"/>
    <property type="match status" value="1"/>
</dbReference>
<feature type="compositionally biased region" description="Low complexity" evidence="1">
    <location>
        <begin position="216"/>
        <end position="227"/>
    </location>
</feature>
<dbReference type="AlphaFoldDB" id="A0A225DIH4"/>
<feature type="domain" description="Resolvase/invertase-type recombinase catalytic" evidence="2">
    <location>
        <begin position="1"/>
        <end position="50"/>
    </location>
</feature>
<feature type="domain" description="Recombinase" evidence="3">
    <location>
        <begin position="57"/>
        <end position="202"/>
    </location>
</feature>
<dbReference type="InterPro" id="IPR038109">
    <property type="entry name" value="DNA_bind_recomb_sf"/>
</dbReference>
<dbReference type="PROSITE" id="PS51736">
    <property type="entry name" value="RECOMBINASES_3"/>
    <property type="match status" value="1"/>
</dbReference>
<sequence>MLIADADGVYDPADPADRLLLGLRGMMSEAELHVLTARMYQGRMNTARRGEWFSCVPIGYVRSPDGGIALDPDEQVRSVIARVFATFTERGSGTKTHARLVANNIQLGYRVYNGPGKERRVWQRPRRSTLYDILHHPIDAGAYAYGRCPSDPTRRLAGGSGASRRVVPPAEWVCGLKDKVPADIPWDQYERNRATLAANNRGAGHGPRLAGVRRCSTGSSGAAGVAGRWPPGTPGRRLTRGMPVTPSTRNTAGLGARAWSPRTRTGRSRLWSSGRSNRRLGR</sequence>
<proteinExistence type="predicted"/>
<dbReference type="EMBL" id="NIDE01000006">
    <property type="protein sequence ID" value="OWK41251.1"/>
    <property type="molecule type" value="Genomic_DNA"/>
</dbReference>
<accession>A0A225DIH4</accession>
<dbReference type="GO" id="GO:0000150">
    <property type="term" value="F:DNA strand exchange activity"/>
    <property type="evidence" value="ECO:0007669"/>
    <property type="project" value="InterPro"/>
</dbReference>
<comment type="caution">
    <text evidence="4">The sequence shown here is derived from an EMBL/GenBank/DDBJ whole genome shotgun (WGS) entry which is preliminary data.</text>
</comment>
<reference evidence="5" key="1">
    <citation type="submission" date="2017-06" db="EMBL/GenBank/DDBJ databases">
        <title>Genome analysis of Fimbriiglobus ruber SP5, the first member of the order Planctomycetales with confirmed chitinolytic capability.</title>
        <authorList>
            <person name="Ravin N.V."/>
            <person name="Rakitin A.L."/>
            <person name="Ivanova A.A."/>
            <person name="Beletsky A.V."/>
            <person name="Kulichevskaya I.S."/>
            <person name="Mardanov A.V."/>
            <person name="Dedysh S.N."/>
        </authorList>
    </citation>
    <scope>NUCLEOTIDE SEQUENCE [LARGE SCALE GENOMIC DNA]</scope>
    <source>
        <strain evidence="5">SP5</strain>
    </source>
</reference>
<evidence type="ECO:0000259" key="3">
    <source>
        <dbReference type="PROSITE" id="PS51737"/>
    </source>
</evidence>
<organism evidence="4 5">
    <name type="scientific">Fimbriiglobus ruber</name>
    <dbReference type="NCBI Taxonomy" id="1908690"/>
    <lineage>
        <taxon>Bacteria</taxon>
        <taxon>Pseudomonadati</taxon>
        <taxon>Planctomycetota</taxon>
        <taxon>Planctomycetia</taxon>
        <taxon>Gemmatales</taxon>
        <taxon>Gemmataceae</taxon>
        <taxon>Fimbriiglobus</taxon>
    </lineage>
</organism>
<keyword evidence="5" id="KW-1185">Reference proteome</keyword>
<dbReference type="InterPro" id="IPR011109">
    <property type="entry name" value="DNA_bind_recombinase_dom"/>
</dbReference>
<dbReference type="PANTHER" id="PTHR30461">
    <property type="entry name" value="DNA-INVERTASE FROM LAMBDOID PROPHAGE"/>
    <property type="match status" value="1"/>
</dbReference>
<dbReference type="Gene3D" id="3.90.1750.20">
    <property type="entry name" value="Putative Large Serine Recombinase, Chain B, Domain 2"/>
    <property type="match status" value="1"/>
</dbReference>
<name>A0A225DIH4_9BACT</name>
<evidence type="ECO:0000313" key="5">
    <source>
        <dbReference type="Proteomes" id="UP000214646"/>
    </source>
</evidence>